<keyword evidence="7" id="KW-1185">Reference proteome</keyword>
<dbReference type="PANTHER" id="PTHR30055">
    <property type="entry name" value="HTH-TYPE TRANSCRIPTIONAL REGULATOR RUTR"/>
    <property type="match status" value="1"/>
</dbReference>
<evidence type="ECO:0000256" key="1">
    <source>
        <dbReference type="ARBA" id="ARBA00023015"/>
    </source>
</evidence>
<dbReference type="InterPro" id="IPR050109">
    <property type="entry name" value="HTH-type_TetR-like_transc_reg"/>
</dbReference>
<dbReference type="InterPro" id="IPR001647">
    <property type="entry name" value="HTH_TetR"/>
</dbReference>
<dbReference type="SUPFAM" id="SSF46689">
    <property type="entry name" value="Homeodomain-like"/>
    <property type="match status" value="1"/>
</dbReference>
<dbReference type="PANTHER" id="PTHR30055:SF234">
    <property type="entry name" value="HTH-TYPE TRANSCRIPTIONAL REGULATOR BETI"/>
    <property type="match status" value="1"/>
</dbReference>
<dbReference type="InterPro" id="IPR009057">
    <property type="entry name" value="Homeodomain-like_sf"/>
</dbReference>
<accession>A0A6H2DIN5</accession>
<sequence length="216" mass="24610">MTQEPRRGRPPASEQVDRRDALLKSAIKLFAERGFSAVDLREISKDAGVTVGLIRHYFDNKEGLIDEAIANVIDQLQAVFGQVTADIDASSGYEFIDLLSQRHDALLYQRYELLQFLKHLAVEMTDKSGPIFKSYYKHLNSEVLELQRRWGLPSKIDPSWLTFTLMFIQLGPIFLTEQMKAIMGFDKDDKAIMTTRTVTSTEILKHGIVVEKKSES</sequence>
<evidence type="ECO:0000256" key="2">
    <source>
        <dbReference type="ARBA" id="ARBA00023125"/>
    </source>
</evidence>
<dbReference type="KEGG" id="phao:HF685_02145"/>
<protein>
    <submittedName>
        <fullName evidence="6">TetR/AcrR family transcriptional regulator</fullName>
    </submittedName>
</protein>
<dbReference type="Proteomes" id="UP000501600">
    <property type="component" value="Chromosome"/>
</dbReference>
<dbReference type="GO" id="GO:0000976">
    <property type="term" value="F:transcription cis-regulatory region binding"/>
    <property type="evidence" value="ECO:0007669"/>
    <property type="project" value="TreeGrafter"/>
</dbReference>
<reference evidence="6 7" key="1">
    <citation type="submission" date="2020-04" db="EMBL/GenBank/DDBJ databases">
        <title>Genome sequence for Sphingorhabdus sp. strain M1.</title>
        <authorList>
            <person name="Park S.-J."/>
        </authorList>
    </citation>
    <scope>NUCLEOTIDE SEQUENCE [LARGE SCALE GENOMIC DNA]</scope>
    <source>
        <strain evidence="6 7">JK6</strain>
    </source>
</reference>
<feature type="DNA-binding region" description="H-T-H motif" evidence="4">
    <location>
        <begin position="39"/>
        <end position="58"/>
    </location>
</feature>
<gene>
    <name evidence="6" type="ORF">HF685_02145</name>
</gene>
<dbReference type="Gene3D" id="1.10.357.10">
    <property type="entry name" value="Tetracycline Repressor, domain 2"/>
    <property type="match status" value="1"/>
</dbReference>
<dbReference type="EMBL" id="CP051217">
    <property type="protein sequence ID" value="QJB68250.1"/>
    <property type="molecule type" value="Genomic_DNA"/>
</dbReference>
<feature type="domain" description="HTH tetR-type" evidence="5">
    <location>
        <begin position="16"/>
        <end position="76"/>
    </location>
</feature>
<proteinExistence type="predicted"/>
<dbReference type="AlphaFoldDB" id="A0A6H2DIN5"/>
<evidence type="ECO:0000259" key="5">
    <source>
        <dbReference type="PROSITE" id="PS50977"/>
    </source>
</evidence>
<keyword evidence="2 4" id="KW-0238">DNA-binding</keyword>
<name>A0A6H2DIN5_9SPHN</name>
<evidence type="ECO:0000256" key="3">
    <source>
        <dbReference type="ARBA" id="ARBA00023163"/>
    </source>
</evidence>
<dbReference type="GO" id="GO:0003700">
    <property type="term" value="F:DNA-binding transcription factor activity"/>
    <property type="evidence" value="ECO:0007669"/>
    <property type="project" value="TreeGrafter"/>
</dbReference>
<evidence type="ECO:0000313" key="7">
    <source>
        <dbReference type="Proteomes" id="UP000501600"/>
    </source>
</evidence>
<dbReference type="Pfam" id="PF00440">
    <property type="entry name" value="TetR_N"/>
    <property type="match status" value="1"/>
</dbReference>
<keyword evidence="3" id="KW-0804">Transcription</keyword>
<evidence type="ECO:0000313" key="6">
    <source>
        <dbReference type="EMBL" id="QJB68250.1"/>
    </source>
</evidence>
<organism evidence="6 7">
    <name type="scientific">Parasphingorhabdus halotolerans</name>
    <dbReference type="NCBI Taxonomy" id="2725558"/>
    <lineage>
        <taxon>Bacteria</taxon>
        <taxon>Pseudomonadati</taxon>
        <taxon>Pseudomonadota</taxon>
        <taxon>Alphaproteobacteria</taxon>
        <taxon>Sphingomonadales</taxon>
        <taxon>Sphingomonadaceae</taxon>
        <taxon>Parasphingorhabdus</taxon>
    </lineage>
</organism>
<keyword evidence="1" id="KW-0805">Transcription regulation</keyword>
<dbReference type="PROSITE" id="PS50977">
    <property type="entry name" value="HTH_TETR_2"/>
    <property type="match status" value="1"/>
</dbReference>
<dbReference type="PRINTS" id="PR00455">
    <property type="entry name" value="HTHTETR"/>
</dbReference>
<evidence type="ECO:0000256" key="4">
    <source>
        <dbReference type="PROSITE-ProRule" id="PRU00335"/>
    </source>
</evidence>